<accession>A0ABM1QQG1</accession>
<evidence type="ECO:0000313" key="7">
    <source>
        <dbReference type="RefSeq" id="XP_019088999.1"/>
    </source>
</evidence>
<evidence type="ECO:0000313" key="6">
    <source>
        <dbReference type="Proteomes" id="UP000694864"/>
    </source>
</evidence>
<evidence type="ECO:0000256" key="4">
    <source>
        <dbReference type="SAM" id="MobiDB-lite"/>
    </source>
</evidence>
<evidence type="ECO:0000259" key="5">
    <source>
        <dbReference type="SMART" id="SM00385"/>
    </source>
</evidence>
<evidence type="ECO:0000256" key="2">
    <source>
        <dbReference type="ARBA" id="ARBA00023306"/>
    </source>
</evidence>
<evidence type="ECO:0000256" key="1">
    <source>
        <dbReference type="ARBA" id="ARBA00022618"/>
    </source>
</evidence>
<dbReference type="Gene3D" id="1.10.472.10">
    <property type="entry name" value="Cyclin-like"/>
    <property type="match status" value="2"/>
</dbReference>
<dbReference type="SMART" id="SM00385">
    <property type="entry name" value="CYCLIN"/>
    <property type="match status" value="1"/>
</dbReference>
<gene>
    <name evidence="7" type="primary">LOC104729403</name>
</gene>
<organism evidence="6 7">
    <name type="scientific">Camelina sativa</name>
    <name type="common">False flax</name>
    <name type="synonym">Myagrum sativum</name>
    <dbReference type="NCBI Taxonomy" id="90675"/>
    <lineage>
        <taxon>Eukaryota</taxon>
        <taxon>Viridiplantae</taxon>
        <taxon>Streptophyta</taxon>
        <taxon>Embryophyta</taxon>
        <taxon>Tracheophyta</taxon>
        <taxon>Spermatophyta</taxon>
        <taxon>Magnoliopsida</taxon>
        <taxon>eudicotyledons</taxon>
        <taxon>Gunneridae</taxon>
        <taxon>Pentapetalae</taxon>
        <taxon>rosids</taxon>
        <taxon>malvids</taxon>
        <taxon>Brassicales</taxon>
        <taxon>Brassicaceae</taxon>
        <taxon>Camelineae</taxon>
        <taxon>Camelina</taxon>
    </lineage>
</organism>
<keyword evidence="3" id="KW-0195">Cyclin</keyword>
<dbReference type="InterPro" id="IPR013763">
    <property type="entry name" value="Cyclin-like_dom"/>
</dbReference>
<reference evidence="6" key="1">
    <citation type="journal article" date="2014" name="Nat. Commun.">
        <title>The emerging biofuel crop Camelina sativa retains a highly undifferentiated hexaploid genome structure.</title>
        <authorList>
            <person name="Kagale S."/>
            <person name="Koh C."/>
            <person name="Nixon J."/>
            <person name="Bollina V."/>
            <person name="Clarke W.E."/>
            <person name="Tuteja R."/>
            <person name="Spillane C."/>
            <person name="Robinson S.J."/>
            <person name="Links M.G."/>
            <person name="Clarke C."/>
            <person name="Higgins E.E."/>
            <person name="Huebert T."/>
            <person name="Sharpe A.G."/>
            <person name="Parkin I.A."/>
        </authorList>
    </citation>
    <scope>NUCLEOTIDE SEQUENCE [LARGE SCALE GENOMIC DNA]</scope>
    <source>
        <strain evidence="6">cv. DH55</strain>
    </source>
</reference>
<keyword evidence="1" id="KW-0132">Cell division</keyword>
<dbReference type="InterPro" id="IPR036915">
    <property type="entry name" value="Cyclin-like_sf"/>
</dbReference>
<dbReference type="Proteomes" id="UP000694864">
    <property type="component" value="Chromosome 12"/>
</dbReference>
<sequence length="344" mass="39456">MAQTIWAGHMAEPSDSIALSNLLLCHESESSLNLDEERIERSEQVPHFPPPTTIDDDDDDYVAELVRKENRRFETEEPTKTSSSSVDRLIAIDWILTTRTRFGFQHQTAYIAISYLDLFLHKRFIGLQKDESWAIRLLSVACLSLAAKMEERTVPGLSQYPQDHDFVFKPDVIRKTELLILSTLDWKLNLITPFHYFNYFLSTISPLDKNNNQSVSKDLVLLRSSESLLALTKEVSFTEYRQFAVAAATTMLASSTSSDIIRLTREEMANKFGSISWWTSNDNENVYLCYQRMLEIEDRKHMTPPPETSVLRDIQPPSSGSGAKRRLSFDDSDQTSAAKRMRRL</sequence>
<feature type="region of interest" description="Disordered" evidence="4">
    <location>
        <begin position="301"/>
        <end position="344"/>
    </location>
</feature>
<proteinExistence type="inferred from homology"/>
<dbReference type="RefSeq" id="XP_019088999.1">
    <property type="nucleotide sequence ID" value="XM_019233454.1"/>
</dbReference>
<name>A0ABM1QQG1_CAMSA</name>
<dbReference type="CDD" id="cd20543">
    <property type="entry name" value="CYCLIN_AtCycD-like_rpt1"/>
    <property type="match status" value="1"/>
</dbReference>
<dbReference type="InterPro" id="IPR006671">
    <property type="entry name" value="Cyclin_N"/>
</dbReference>
<reference evidence="7" key="2">
    <citation type="submission" date="2025-08" db="UniProtKB">
        <authorList>
            <consortium name="RefSeq"/>
        </authorList>
    </citation>
    <scope>IDENTIFICATION</scope>
    <source>
        <tissue evidence="7">Leaf</tissue>
    </source>
</reference>
<dbReference type="Pfam" id="PF00134">
    <property type="entry name" value="Cyclin_N"/>
    <property type="match status" value="1"/>
</dbReference>
<dbReference type="PANTHER" id="PTHR10177">
    <property type="entry name" value="CYCLINS"/>
    <property type="match status" value="1"/>
</dbReference>
<dbReference type="GeneID" id="104729403"/>
<dbReference type="SUPFAM" id="SSF47954">
    <property type="entry name" value="Cyclin-like"/>
    <property type="match status" value="1"/>
</dbReference>
<feature type="domain" description="Cyclin-like" evidence="5">
    <location>
        <begin position="93"/>
        <end position="182"/>
    </location>
</feature>
<keyword evidence="2" id="KW-0131">Cell cycle</keyword>
<dbReference type="InterPro" id="IPR039361">
    <property type="entry name" value="Cyclin"/>
</dbReference>
<keyword evidence="6" id="KW-1185">Reference proteome</keyword>
<protein>
    <submittedName>
        <fullName evidence="7">Cyclin-D5-1-like</fullName>
    </submittedName>
</protein>
<comment type="similarity">
    <text evidence="3">Belongs to the cyclin family.</text>
</comment>
<dbReference type="CDD" id="cd20544">
    <property type="entry name" value="CYCLIN_AtCycD-like_rpt2"/>
    <property type="match status" value="1"/>
</dbReference>
<evidence type="ECO:0000256" key="3">
    <source>
        <dbReference type="RuleBase" id="RU000383"/>
    </source>
</evidence>